<accession>W7D2I4</accession>
<reference evidence="1 2" key="1">
    <citation type="journal article" date="2014" name="Int. J. Syst. Evol. Microbiol.">
        <title>Listeria floridensis sp. nov., Listeria aquatica sp. nov., Listeria cornellensis sp. nov., Listeria riparia sp. nov. and Listeria grandensis sp. nov., from agricultural and natural environments.</title>
        <authorList>
            <person name="den Bakker H.C."/>
            <person name="Warchocki S."/>
            <person name="Wright E.M."/>
            <person name="Allred A.F."/>
            <person name="Ahlstrom C."/>
            <person name="Manuel C.S."/>
            <person name="Stasiewicz M.J."/>
            <person name="Burrell A."/>
            <person name="Roof S."/>
            <person name="Strawn L."/>
            <person name="Fortes E.D."/>
            <person name="Nightingale K.K."/>
            <person name="Kephart D."/>
            <person name="Wiedmann M."/>
        </authorList>
    </citation>
    <scope>NUCLEOTIDE SEQUENCE [LARGE SCALE GENOMIC DNA]</scope>
    <source>
        <strain evidence="1 2">FSL S10-1204</strain>
    </source>
</reference>
<dbReference type="AlphaFoldDB" id="W7D2I4"/>
<dbReference type="EMBL" id="AODL01000057">
    <property type="protein sequence ID" value="EUJ42126.1"/>
    <property type="molecule type" value="Genomic_DNA"/>
</dbReference>
<evidence type="ECO:0000313" key="2">
    <source>
        <dbReference type="Proteomes" id="UP000019248"/>
    </source>
</evidence>
<keyword evidence="2" id="KW-1185">Reference proteome</keyword>
<dbReference type="Proteomes" id="UP000019248">
    <property type="component" value="Unassembled WGS sequence"/>
</dbReference>
<protein>
    <submittedName>
        <fullName evidence="1">Uncharacterized protein</fullName>
    </submittedName>
</protein>
<name>W7D2I4_9LIST</name>
<organism evidence="1 2">
    <name type="scientific">Listeria riparia FSL S10-1204</name>
    <dbReference type="NCBI Taxonomy" id="1265816"/>
    <lineage>
        <taxon>Bacteria</taxon>
        <taxon>Bacillati</taxon>
        <taxon>Bacillota</taxon>
        <taxon>Bacilli</taxon>
        <taxon>Bacillales</taxon>
        <taxon>Listeriaceae</taxon>
        <taxon>Listeria</taxon>
    </lineage>
</organism>
<sequence length="109" mass="12308">MRQLKILMYGDMDLNIMDGSAVWLTSMASMLAMNPNVKTDVLLKAKEQNTRLTSGISNFSNVRLVEPFQTFPDLAVTNGNRINVAEALTRMEALDQQHHYHLIIIRGFA</sequence>
<gene>
    <name evidence="1" type="ORF">PRIP_16988</name>
</gene>
<evidence type="ECO:0000313" key="1">
    <source>
        <dbReference type="EMBL" id="EUJ42126.1"/>
    </source>
</evidence>
<feature type="non-terminal residue" evidence="1">
    <location>
        <position position="109"/>
    </location>
</feature>
<comment type="caution">
    <text evidence="1">The sequence shown here is derived from an EMBL/GenBank/DDBJ whole genome shotgun (WGS) entry which is preliminary data.</text>
</comment>
<proteinExistence type="predicted"/>